<feature type="binding site" evidence="8">
    <location>
        <position position="149"/>
    </location>
    <ligand>
        <name>(R)-pantoate</name>
        <dbReference type="ChEBI" id="CHEBI:15980"/>
    </ligand>
</feature>
<evidence type="ECO:0000256" key="6">
    <source>
        <dbReference type="ARBA" id="ARBA00022840"/>
    </source>
</evidence>
<dbReference type="PANTHER" id="PTHR21299:SF1">
    <property type="entry name" value="PANTOATE--BETA-ALANINE LIGASE"/>
    <property type="match status" value="1"/>
</dbReference>
<comment type="subcellular location">
    <subcellularLocation>
        <location evidence="8">Cytoplasm</location>
    </subcellularLocation>
</comment>
<reference evidence="9" key="1">
    <citation type="journal article" date="2018" name="Int. J. Syst. Evol. Microbiol.">
        <title>Jatrophihabitans telluris sp. nov., isolated from sediment soil of lava forest wetlands and the emended description of the genus Jatrophihabitans.</title>
        <authorList>
            <person name="Lee K.C."/>
            <person name="Suh M.K."/>
            <person name="Eom M.K."/>
            <person name="Kim K.K."/>
            <person name="Kim J.S."/>
            <person name="Kim D.S."/>
            <person name="Ko S.H."/>
            <person name="Shin Y.K."/>
            <person name="Lee J.S."/>
        </authorList>
    </citation>
    <scope>NUCLEOTIDE SEQUENCE</scope>
    <source>
        <strain evidence="9">N237</strain>
    </source>
</reference>
<dbReference type="Pfam" id="PF02569">
    <property type="entry name" value="Pantoate_ligase"/>
    <property type="match status" value="1"/>
</dbReference>
<keyword evidence="5 8" id="KW-0547">Nucleotide-binding</keyword>
<comment type="catalytic activity">
    <reaction evidence="7 8">
        <text>(R)-pantoate + beta-alanine + ATP = (R)-pantothenate + AMP + diphosphate + H(+)</text>
        <dbReference type="Rhea" id="RHEA:10912"/>
        <dbReference type="ChEBI" id="CHEBI:15378"/>
        <dbReference type="ChEBI" id="CHEBI:15980"/>
        <dbReference type="ChEBI" id="CHEBI:29032"/>
        <dbReference type="ChEBI" id="CHEBI:30616"/>
        <dbReference type="ChEBI" id="CHEBI:33019"/>
        <dbReference type="ChEBI" id="CHEBI:57966"/>
        <dbReference type="ChEBI" id="CHEBI:456215"/>
        <dbReference type="EC" id="6.3.2.1"/>
    </reaction>
</comment>
<gene>
    <name evidence="8 9" type="primary">panC</name>
    <name evidence="9" type="ORF">M6D93_02730</name>
</gene>
<keyword evidence="4 8" id="KW-0566">Pantothenate biosynthesis</keyword>
<dbReference type="SUPFAM" id="SSF52374">
    <property type="entry name" value="Nucleotidylyl transferase"/>
    <property type="match status" value="1"/>
</dbReference>
<dbReference type="NCBIfam" id="TIGR00018">
    <property type="entry name" value="panC"/>
    <property type="match status" value="1"/>
</dbReference>
<dbReference type="CDD" id="cd00560">
    <property type="entry name" value="PanC"/>
    <property type="match status" value="1"/>
</dbReference>
<dbReference type="EMBL" id="CP097332">
    <property type="protein sequence ID" value="UQX88922.1"/>
    <property type="molecule type" value="Genomic_DNA"/>
</dbReference>
<dbReference type="PANTHER" id="PTHR21299">
    <property type="entry name" value="CYTIDYLATE KINASE/PANTOATE-BETA-ALANINE LIGASE"/>
    <property type="match status" value="1"/>
</dbReference>
<dbReference type="Proteomes" id="UP001056336">
    <property type="component" value="Chromosome"/>
</dbReference>
<protein>
    <recommendedName>
        <fullName evidence="8">Pantothenate synthetase</fullName>
        <shortName evidence="8">PS</shortName>
        <ecNumber evidence="8">6.3.2.1</ecNumber>
    </recommendedName>
    <alternativeName>
        <fullName evidence="8">Pantoate--beta-alanine ligase</fullName>
    </alternativeName>
    <alternativeName>
        <fullName evidence="8">Pantoate-activating enzyme</fullName>
    </alternativeName>
</protein>
<feature type="binding site" evidence="8">
    <location>
        <position position="56"/>
    </location>
    <ligand>
        <name>(R)-pantoate</name>
        <dbReference type="ChEBI" id="CHEBI:15980"/>
    </ligand>
</feature>
<evidence type="ECO:0000256" key="4">
    <source>
        <dbReference type="ARBA" id="ARBA00022655"/>
    </source>
</evidence>
<dbReference type="Gene3D" id="3.40.50.620">
    <property type="entry name" value="HUPs"/>
    <property type="match status" value="1"/>
</dbReference>
<comment type="function">
    <text evidence="8">Catalyzes the condensation of pantoate with beta-alanine in an ATP-dependent reaction via a pantoyl-adenylate intermediate.</text>
</comment>
<comment type="pathway">
    <text evidence="1 8">Cofactor biosynthesis; (R)-pantothenate biosynthesis; (R)-pantothenate from (R)-pantoate and beta-alanine: step 1/1.</text>
</comment>
<dbReference type="InterPro" id="IPR014729">
    <property type="entry name" value="Rossmann-like_a/b/a_fold"/>
</dbReference>
<proteinExistence type="inferred from homology"/>
<dbReference type="Gene3D" id="3.30.1300.10">
    <property type="entry name" value="Pantoate-beta-alanine ligase, C-terminal domain"/>
    <property type="match status" value="1"/>
</dbReference>
<feature type="binding site" evidence="8">
    <location>
        <position position="172"/>
    </location>
    <ligand>
        <name>ATP</name>
        <dbReference type="ChEBI" id="CHEBI:30616"/>
    </ligand>
</feature>
<dbReference type="InterPro" id="IPR042176">
    <property type="entry name" value="Pantoate_ligase_C"/>
</dbReference>
<feature type="binding site" evidence="8">
    <location>
        <begin position="25"/>
        <end position="32"/>
    </location>
    <ligand>
        <name>ATP</name>
        <dbReference type="ChEBI" id="CHEBI:30616"/>
    </ligand>
</feature>
<comment type="subunit">
    <text evidence="8">Homodimer.</text>
</comment>
<keyword evidence="8" id="KW-0963">Cytoplasm</keyword>
<evidence type="ECO:0000256" key="1">
    <source>
        <dbReference type="ARBA" id="ARBA00004990"/>
    </source>
</evidence>
<evidence type="ECO:0000256" key="2">
    <source>
        <dbReference type="ARBA" id="ARBA00009256"/>
    </source>
</evidence>
<evidence type="ECO:0000313" key="10">
    <source>
        <dbReference type="Proteomes" id="UP001056336"/>
    </source>
</evidence>
<keyword evidence="6 8" id="KW-0067">ATP-binding</keyword>
<comment type="miscellaneous">
    <text evidence="8">The reaction proceeds by a bi uni uni bi ping pong mechanism.</text>
</comment>
<keyword evidence="3 8" id="KW-0436">Ligase</keyword>
<name>A0ABY4R092_9ACTN</name>
<evidence type="ECO:0000256" key="8">
    <source>
        <dbReference type="HAMAP-Rule" id="MF_00158"/>
    </source>
</evidence>
<sequence length="274" mass="29433">MVHTPAELARARERLAGVVGLVPTMGALHDGHAALIRAARARCDTVVVSIFVNPMQFNQAADLARYPRPLEADLARCRELGVDLVFNPSVDTMYPGGPVQVWVTAGELADQLEGPNRPGHFDGVLTVVTKLFTAVRPQRAFFGEKDYQQLVLVRQLSHDLGLDVEVVGVGIVRDPDGLALSSRNVFLSEDERRRALALPRALQAGRDSGRSASAIVAAARAVLDATDGIEVEYLELRTPDLRLPEAGAARLLVAARVGQTRLIDNIAVEIGGGV</sequence>
<dbReference type="GO" id="GO:0016874">
    <property type="term" value="F:ligase activity"/>
    <property type="evidence" value="ECO:0007669"/>
    <property type="project" value="UniProtKB-KW"/>
</dbReference>
<evidence type="ECO:0000256" key="5">
    <source>
        <dbReference type="ARBA" id="ARBA00022741"/>
    </source>
</evidence>
<dbReference type="InterPro" id="IPR003721">
    <property type="entry name" value="Pantoate_ligase"/>
</dbReference>
<organism evidence="9 10">
    <name type="scientific">Jatrophihabitans telluris</name>
    <dbReference type="NCBI Taxonomy" id="2038343"/>
    <lineage>
        <taxon>Bacteria</taxon>
        <taxon>Bacillati</taxon>
        <taxon>Actinomycetota</taxon>
        <taxon>Actinomycetes</taxon>
        <taxon>Jatrophihabitantales</taxon>
        <taxon>Jatrophihabitantaceae</taxon>
        <taxon>Jatrophihabitans</taxon>
    </lineage>
</organism>
<feature type="binding site" evidence="8">
    <location>
        <begin position="180"/>
        <end position="183"/>
    </location>
    <ligand>
        <name>ATP</name>
        <dbReference type="ChEBI" id="CHEBI:30616"/>
    </ligand>
</feature>
<feature type="binding site" evidence="8">
    <location>
        <begin position="143"/>
        <end position="146"/>
    </location>
    <ligand>
        <name>ATP</name>
        <dbReference type="ChEBI" id="CHEBI:30616"/>
    </ligand>
</feature>
<evidence type="ECO:0000256" key="7">
    <source>
        <dbReference type="ARBA" id="ARBA00048258"/>
    </source>
</evidence>
<feature type="binding site" evidence="8">
    <location>
        <position position="56"/>
    </location>
    <ligand>
        <name>beta-alanine</name>
        <dbReference type="ChEBI" id="CHEBI:57966"/>
    </ligand>
</feature>
<feature type="active site" description="Proton donor" evidence="8">
    <location>
        <position position="32"/>
    </location>
</feature>
<reference evidence="9" key="2">
    <citation type="submission" date="2022-05" db="EMBL/GenBank/DDBJ databases">
        <authorList>
            <person name="Kim J.-S."/>
            <person name="Lee K."/>
            <person name="Suh M."/>
            <person name="Eom M."/>
            <person name="Kim J.-S."/>
            <person name="Kim D.-S."/>
            <person name="Ko S.-H."/>
            <person name="Shin Y."/>
            <person name="Lee J.-S."/>
        </authorList>
    </citation>
    <scope>NUCLEOTIDE SEQUENCE</scope>
    <source>
        <strain evidence="9">N237</strain>
    </source>
</reference>
<evidence type="ECO:0000256" key="3">
    <source>
        <dbReference type="ARBA" id="ARBA00022598"/>
    </source>
</evidence>
<accession>A0ABY4R092</accession>
<dbReference type="EC" id="6.3.2.1" evidence="8"/>
<evidence type="ECO:0000313" key="9">
    <source>
        <dbReference type="EMBL" id="UQX88922.1"/>
    </source>
</evidence>
<keyword evidence="10" id="KW-1185">Reference proteome</keyword>
<dbReference type="HAMAP" id="MF_00158">
    <property type="entry name" value="PanC"/>
    <property type="match status" value="1"/>
</dbReference>
<comment type="similarity">
    <text evidence="2 8">Belongs to the pantothenate synthetase family.</text>
</comment>